<dbReference type="AlphaFoldDB" id="A0A170XBA9"/>
<feature type="non-terminal residue" evidence="1">
    <location>
        <position position="1"/>
    </location>
</feature>
<proteinExistence type="predicted"/>
<protein>
    <submittedName>
        <fullName evidence="1">TonB-dependent outer membrane receptor</fullName>
    </submittedName>
</protein>
<reference evidence="1" key="2">
    <citation type="journal article" date="2017" name="J. Med. Entomol.">
        <title>Transcriptome Analysis of the Triatoma infestans (Hemiptera: Reduviidae) Integument.</title>
        <authorList>
            <person name="Calderon-Fernandez G.M."/>
            <person name="Moriconi D.E."/>
            <person name="Dulbecco A.B."/>
            <person name="Juarez M.P."/>
        </authorList>
    </citation>
    <scope>NUCLEOTIDE SEQUENCE</scope>
    <source>
        <strain evidence="1">Int1</strain>
        <tissue evidence="1">Integument</tissue>
    </source>
</reference>
<name>A0A170XBA9_TRIIF</name>
<sequence length="100" mass="10946">LDYITAIANPTQRNTQFDLIADIKGSIVNLPAGDVKFVIGYEHRYESTSFKPGAFYRGHDNGDGTYTQYGNTIPITPVAGAYHTDEGFGELKHSGSFRAT</sequence>
<accession>A0A170XBA9</accession>
<organism evidence="1">
    <name type="scientific">Triatoma infestans</name>
    <name type="common">Assassin bug</name>
    <dbReference type="NCBI Taxonomy" id="30076"/>
    <lineage>
        <taxon>Eukaryota</taxon>
        <taxon>Metazoa</taxon>
        <taxon>Ecdysozoa</taxon>
        <taxon>Arthropoda</taxon>
        <taxon>Hexapoda</taxon>
        <taxon>Insecta</taxon>
        <taxon>Pterygota</taxon>
        <taxon>Neoptera</taxon>
        <taxon>Paraneoptera</taxon>
        <taxon>Hemiptera</taxon>
        <taxon>Heteroptera</taxon>
        <taxon>Panheteroptera</taxon>
        <taxon>Cimicomorpha</taxon>
        <taxon>Reduviidae</taxon>
        <taxon>Triatominae</taxon>
        <taxon>Triatoma</taxon>
    </lineage>
</organism>
<keyword evidence="1" id="KW-0675">Receptor</keyword>
<dbReference type="EMBL" id="GEMB01004596">
    <property type="protein sequence ID" value="JAR98687.1"/>
    <property type="molecule type" value="Transcribed_RNA"/>
</dbReference>
<evidence type="ECO:0000313" key="1">
    <source>
        <dbReference type="EMBL" id="JAR98687.1"/>
    </source>
</evidence>
<reference evidence="1" key="1">
    <citation type="submission" date="2016-04" db="EMBL/GenBank/DDBJ databases">
        <authorList>
            <person name="Calderon-Fernandez G.M.Sr."/>
        </authorList>
    </citation>
    <scope>NUCLEOTIDE SEQUENCE</scope>
    <source>
        <strain evidence="1">Int1</strain>
        <tissue evidence="1">Integument</tissue>
    </source>
</reference>